<proteinExistence type="predicted"/>
<dbReference type="EMBL" id="BART01003764">
    <property type="protein sequence ID" value="GAG61137.1"/>
    <property type="molecule type" value="Genomic_DNA"/>
</dbReference>
<sequence>MVGDVDQKFIDLLKEFQEKGNRNAHSLFNLPHQDFIEERKDKINNLIKKLDWILQK</sequence>
<dbReference type="AlphaFoldDB" id="X0ZSY4"/>
<organism evidence="1">
    <name type="scientific">marine sediment metagenome</name>
    <dbReference type="NCBI Taxonomy" id="412755"/>
    <lineage>
        <taxon>unclassified sequences</taxon>
        <taxon>metagenomes</taxon>
        <taxon>ecological metagenomes</taxon>
    </lineage>
</organism>
<evidence type="ECO:0000313" key="1">
    <source>
        <dbReference type="EMBL" id="GAG61137.1"/>
    </source>
</evidence>
<comment type="caution">
    <text evidence="1">The sequence shown here is derived from an EMBL/GenBank/DDBJ whole genome shotgun (WGS) entry which is preliminary data.</text>
</comment>
<reference evidence="1" key="1">
    <citation type="journal article" date="2014" name="Front. Microbiol.">
        <title>High frequency of phylogenetically diverse reductive dehalogenase-homologous genes in deep subseafloor sedimentary metagenomes.</title>
        <authorList>
            <person name="Kawai M."/>
            <person name="Futagami T."/>
            <person name="Toyoda A."/>
            <person name="Takaki Y."/>
            <person name="Nishi S."/>
            <person name="Hori S."/>
            <person name="Arai W."/>
            <person name="Tsubouchi T."/>
            <person name="Morono Y."/>
            <person name="Uchiyama I."/>
            <person name="Ito T."/>
            <person name="Fujiyama A."/>
            <person name="Inagaki F."/>
            <person name="Takami H."/>
        </authorList>
    </citation>
    <scope>NUCLEOTIDE SEQUENCE</scope>
    <source>
        <strain evidence="1">Expedition CK06-06</strain>
    </source>
</reference>
<name>X0ZSY4_9ZZZZ</name>
<accession>X0ZSY4</accession>
<protein>
    <submittedName>
        <fullName evidence="1">Uncharacterized protein</fullName>
    </submittedName>
</protein>
<gene>
    <name evidence="1" type="ORF">S01H4_10051</name>
</gene>